<keyword evidence="3" id="KW-1185">Reference proteome</keyword>
<name>A0A1C4VTQ0_9ACTN</name>
<protein>
    <submittedName>
        <fullName evidence="2">Uncharacterized protein</fullName>
    </submittedName>
</protein>
<proteinExistence type="predicted"/>
<evidence type="ECO:0000313" key="2">
    <source>
        <dbReference type="EMBL" id="SCE87394.1"/>
    </source>
</evidence>
<organism evidence="2 3">
    <name type="scientific">Micromonospora carbonacea</name>
    <dbReference type="NCBI Taxonomy" id="47853"/>
    <lineage>
        <taxon>Bacteria</taxon>
        <taxon>Bacillati</taxon>
        <taxon>Actinomycetota</taxon>
        <taxon>Actinomycetes</taxon>
        <taxon>Micromonosporales</taxon>
        <taxon>Micromonosporaceae</taxon>
        <taxon>Micromonospora</taxon>
    </lineage>
</organism>
<reference evidence="3" key="1">
    <citation type="submission" date="2016-06" db="EMBL/GenBank/DDBJ databases">
        <authorList>
            <person name="Varghese N."/>
            <person name="Submissions Spin"/>
        </authorList>
    </citation>
    <scope>NUCLEOTIDE SEQUENCE [LARGE SCALE GENOMIC DNA]</scope>
    <source>
        <strain evidence="3">DSM 43168</strain>
    </source>
</reference>
<dbReference type="EMBL" id="FMCT01000002">
    <property type="protein sequence ID" value="SCE87394.1"/>
    <property type="molecule type" value="Genomic_DNA"/>
</dbReference>
<dbReference type="AlphaFoldDB" id="A0A1C4VTQ0"/>
<feature type="region of interest" description="Disordered" evidence="1">
    <location>
        <begin position="1"/>
        <end position="65"/>
    </location>
</feature>
<evidence type="ECO:0000256" key="1">
    <source>
        <dbReference type="SAM" id="MobiDB-lite"/>
    </source>
</evidence>
<feature type="compositionally biased region" description="Polar residues" evidence="1">
    <location>
        <begin position="48"/>
        <end position="65"/>
    </location>
</feature>
<feature type="compositionally biased region" description="Basic and acidic residues" evidence="1">
    <location>
        <begin position="18"/>
        <end position="44"/>
    </location>
</feature>
<gene>
    <name evidence="2" type="ORF">GA0070563_102518</name>
</gene>
<dbReference type="Proteomes" id="UP000183585">
    <property type="component" value="Unassembled WGS sequence"/>
</dbReference>
<evidence type="ECO:0000313" key="3">
    <source>
        <dbReference type="Proteomes" id="UP000183585"/>
    </source>
</evidence>
<sequence>MIVGYGGYPDGPSIAVRAQDDRPGGAGVRHADAAHPEDGVRRVADGTAASQRCGSTLTRASSASR</sequence>
<accession>A0A1C4VTQ0</accession>